<evidence type="ECO:0000313" key="6">
    <source>
        <dbReference type="Proteomes" id="UP000886523"/>
    </source>
</evidence>
<feature type="transmembrane region" description="Helical" evidence="2">
    <location>
        <begin position="479"/>
        <end position="497"/>
    </location>
</feature>
<dbReference type="InterPro" id="IPR052971">
    <property type="entry name" value="TRP_calcium_channel"/>
</dbReference>
<dbReference type="InterPro" id="IPR056336">
    <property type="entry name" value="YVC1_C"/>
</dbReference>
<evidence type="ECO:0000259" key="4">
    <source>
        <dbReference type="Pfam" id="PF23317"/>
    </source>
</evidence>
<dbReference type="PANTHER" id="PTHR35859:SF1">
    <property type="entry name" value="NONSELECTIVE CATION CHANNEL PROTEIN"/>
    <property type="match status" value="1"/>
</dbReference>
<accession>A0A9P6ASX6</accession>
<feature type="domain" description="YVC1 N-terminal linker helical" evidence="3">
    <location>
        <begin position="7"/>
        <end position="190"/>
    </location>
</feature>
<evidence type="ECO:0000259" key="3">
    <source>
        <dbReference type="Pfam" id="PF23190"/>
    </source>
</evidence>
<dbReference type="EMBL" id="MU129001">
    <property type="protein sequence ID" value="KAF9511363.1"/>
    <property type="molecule type" value="Genomic_DNA"/>
</dbReference>
<protein>
    <recommendedName>
        <fullName evidence="7">Receptor-activated Ca2+-permeable cation channel</fullName>
    </recommendedName>
</protein>
<feature type="compositionally biased region" description="Low complexity" evidence="1">
    <location>
        <begin position="597"/>
        <end position="610"/>
    </location>
</feature>
<dbReference type="Pfam" id="PF23190">
    <property type="entry name" value="LHD_TRPY1"/>
    <property type="match status" value="1"/>
</dbReference>
<dbReference type="PANTHER" id="PTHR35859">
    <property type="entry name" value="NONSELECTIVE CATION CHANNEL PROTEIN"/>
    <property type="match status" value="1"/>
</dbReference>
<feature type="non-terminal residue" evidence="5">
    <location>
        <position position="1"/>
    </location>
</feature>
<keyword evidence="2" id="KW-0812">Transmembrane</keyword>
<comment type="caution">
    <text evidence="5">The sequence shown here is derived from an EMBL/GenBank/DDBJ whole genome shotgun (WGS) entry which is preliminary data.</text>
</comment>
<feature type="transmembrane region" description="Helical" evidence="2">
    <location>
        <begin position="503"/>
        <end position="522"/>
    </location>
</feature>
<feature type="transmembrane region" description="Helical" evidence="2">
    <location>
        <begin position="273"/>
        <end position="295"/>
    </location>
</feature>
<dbReference type="AlphaFoldDB" id="A0A9P6ASX6"/>
<dbReference type="Pfam" id="PF23317">
    <property type="entry name" value="YVC1_C"/>
    <property type="match status" value="1"/>
</dbReference>
<feature type="domain" description="Calcium channel YVC1-like C-terminal transmembrane" evidence="4">
    <location>
        <begin position="223"/>
        <end position="525"/>
    </location>
</feature>
<keyword evidence="6" id="KW-1185">Reference proteome</keyword>
<evidence type="ECO:0000256" key="1">
    <source>
        <dbReference type="SAM" id="MobiDB-lite"/>
    </source>
</evidence>
<feature type="transmembrane region" description="Helical" evidence="2">
    <location>
        <begin position="315"/>
        <end position="336"/>
    </location>
</feature>
<name>A0A9P6ASX6_9AGAM</name>
<organism evidence="5 6">
    <name type="scientific">Hydnum rufescens UP504</name>
    <dbReference type="NCBI Taxonomy" id="1448309"/>
    <lineage>
        <taxon>Eukaryota</taxon>
        <taxon>Fungi</taxon>
        <taxon>Dikarya</taxon>
        <taxon>Basidiomycota</taxon>
        <taxon>Agaricomycotina</taxon>
        <taxon>Agaricomycetes</taxon>
        <taxon>Cantharellales</taxon>
        <taxon>Hydnaceae</taxon>
        <taxon>Hydnum</taxon>
    </lineage>
</organism>
<feature type="transmembrane region" description="Helical" evidence="2">
    <location>
        <begin position="217"/>
        <end position="234"/>
    </location>
</feature>
<dbReference type="Proteomes" id="UP000886523">
    <property type="component" value="Unassembled WGS sequence"/>
</dbReference>
<proteinExistence type="predicted"/>
<evidence type="ECO:0008006" key="7">
    <source>
        <dbReference type="Google" id="ProtNLM"/>
    </source>
</evidence>
<dbReference type="InterPro" id="IPR056337">
    <property type="entry name" value="LHD_YVC1"/>
</dbReference>
<feature type="compositionally biased region" description="Basic and acidic residues" evidence="1">
    <location>
        <begin position="653"/>
        <end position="662"/>
    </location>
</feature>
<feature type="region of interest" description="Disordered" evidence="1">
    <location>
        <begin position="586"/>
        <end position="675"/>
    </location>
</feature>
<evidence type="ECO:0000256" key="2">
    <source>
        <dbReference type="SAM" id="Phobius"/>
    </source>
</evidence>
<reference evidence="5" key="1">
    <citation type="journal article" date="2020" name="Nat. Commun.">
        <title>Large-scale genome sequencing of mycorrhizal fungi provides insights into the early evolution of symbiotic traits.</title>
        <authorList>
            <person name="Miyauchi S."/>
            <person name="Kiss E."/>
            <person name="Kuo A."/>
            <person name="Drula E."/>
            <person name="Kohler A."/>
            <person name="Sanchez-Garcia M."/>
            <person name="Morin E."/>
            <person name="Andreopoulos B."/>
            <person name="Barry K.W."/>
            <person name="Bonito G."/>
            <person name="Buee M."/>
            <person name="Carver A."/>
            <person name="Chen C."/>
            <person name="Cichocki N."/>
            <person name="Clum A."/>
            <person name="Culley D."/>
            <person name="Crous P.W."/>
            <person name="Fauchery L."/>
            <person name="Girlanda M."/>
            <person name="Hayes R.D."/>
            <person name="Keri Z."/>
            <person name="LaButti K."/>
            <person name="Lipzen A."/>
            <person name="Lombard V."/>
            <person name="Magnuson J."/>
            <person name="Maillard F."/>
            <person name="Murat C."/>
            <person name="Nolan M."/>
            <person name="Ohm R.A."/>
            <person name="Pangilinan J."/>
            <person name="Pereira M.F."/>
            <person name="Perotto S."/>
            <person name="Peter M."/>
            <person name="Pfister S."/>
            <person name="Riley R."/>
            <person name="Sitrit Y."/>
            <person name="Stielow J.B."/>
            <person name="Szollosi G."/>
            <person name="Zifcakova L."/>
            <person name="Stursova M."/>
            <person name="Spatafora J.W."/>
            <person name="Tedersoo L."/>
            <person name="Vaario L.M."/>
            <person name="Yamada A."/>
            <person name="Yan M."/>
            <person name="Wang P."/>
            <person name="Xu J."/>
            <person name="Bruns T."/>
            <person name="Baldrian P."/>
            <person name="Vilgalys R."/>
            <person name="Dunand C."/>
            <person name="Henrissat B."/>
            <person name="Grigoriev I.V."/>
            <person name="Hibbett D."/>
            <person name="Nagy L.G."/>
            <person name="Martin F.M."/>
        </authorList>
    </citation>
    <scope>NUCLEOTIDE SEQUENCE</scope>
    <source>
        <strain evidence="5">UP504</strain>
    </source>
</reference>
<evidence type="ECO:0000313" key="5">
    <source>
        <dbReference type="EMBL" id="KAF9511363.1"/>
    </source>
</evidence>
<keyword evidence="2" id="KW-0472">Membrane</keyword>
<keyword evidence="2" id="KW-1133">Transmembrane helix</keyword>
<feature type="transmembrane region" description="Helical" evidence="2">
    <location>
        <begin position="348"/>
        <end position="371"/>
    </location>
</feature>
<dbReference type="OrthoDB" id="2373987at2759"/>
<sequence length="742" mass="83969">LESTIVYPVIQQIREDAIHYIDTPLTYDAMTAPDLSYTLVRRPLTQKYQKLQNMAVPFCLLLNRAYFLRDRNIATKSLSQSRAELCEIIAVRILRYWADETLDLATVMTTSWLVFAGADSQVLAKVEEEQEESIHKDIHLGNAIEMAIISDAKRFIKSSATQKIINAIWAGKIIYQAESDHAILADTYKRAPVHFYDPMRAPLLDHYRLKVPAVRAVLEYLNFVLLFILFLVVLETNEIDAINFPEWMFIMYAFGFTVDKLASMQEHGLKPCLLALLGFTPVHGILFSSLAYIPYLSLRFFWHQDRDHRRWAAELGIDILALAACFMFPRLAFVTLSNNLMVLSLRSMFVQFAKLMVLAIFCFGGFLYALWTRNLRRETRYSASQIAWWMADLWFGLDASGFDNAGHFHPVFGPPLMVVYACCSNTLLLTDAAQKCIAGFYSSGICWTLTTKAFQAMFRRAVQTIEGVKADVIFSYQPPLNIFAFLVMWPASFLLNPRWFHKFNVLMIRITSFPILLTIGIYERQTRGSPERLRERVSTMFDKIPRRLRPLTFLEGLGGQGSEIDAIFEIEARVVDEYLNEQLDDHEIPSKPQTPTHSQSSPLSNHSSPSIEIPGAKSPSSPPVMFPGSQTPSPGPERPFMGSGSLNVFGEPESPKMSDHPMRYRLSPRPLPPRHVRTRRDSLFQRYRATPMTIANNGGLGAANASISTVLDLEPDSTLDTSPLGMLFGTVVQEGGHDPFAT</sequence>
<gene>
    <name evidence="5" type="ORF">BS47DRAFT_1298922</name>
</gene>